<evidence type="ECO:0000313" key="3">
    <source>
        <dbReference type="Proteomes" id="UP000654482"/>
    </source>
</evidence>
<keyword evidence="3" id="KW-1185">Reference proteome</keyword>
<evidence type="ECO:0000256" key="1">
    <source>
        <dbReference type="SAM" id="Coils"/>
    </source>
</evidence>
<sequence>MFEDWYTDYLRMIYPRSPKEEIEYNCRKYHGKELIALAISVFNELKEEIEQLQKRNEKTEKKTNTGTFLNLIGLLGDIKTLHEYEDEFNECFLIKDIFGDFEKLTKKNQEESLLLFERQSRDSIKKYVKEWKTLALQQIVLKYSSDKIISYWHKETKEILFYDGSEGYSTFIKKIKNDKNIIPILDYSDYLNGLSYRYLLSRTIQLVDGYFSISQYKKEIKNIDDRLKALLVPDNTVLGDSAKKYFHKDYHWWYFGKPDGFYLDGCE</sequence>
<dbReference type="Proteomes" id="UP000654482">
    <property type="component" value="Unassembled WGS sequence"/>
</dbReference>
<dbReference type="RefSeq" id="WP_194031379.1">
    <property type="nucleotide sequence ID" value="NZ_JADEWZ010000042.1"/>
</dbReference>
<keyword evidence="1" id="KW-0175">Coiled coil</keyword>
<proteinExistence type="predicted"/>
<feature type="coiled-coil region" evidence="1">
    <location>
        <begin position="35"/>
        <end position="62"/>
    </location>
</feature>
<gene>
    <name evidence="2" type="ORF">IQ249_20580</name>
</gene>
<comment type="caution">
    <text evidence="2">The sequence shown here is derived from an EMBL/GenBank/DDBJ whole genome shotgun (WGS) entry which is preliminary data.</text>
</comment>
<evidence type="ECO:0000313" key="2">
    <source>
        <dbReference type="EMBL" id="MBE9118292.1"/>
    </source>
</evidence>
<name>A0A8J7IVQ9_9CYAN</name>
<accession>A0A8J7IVQ9</accession>
<dbReference type="EMBL" id="JADEWZ010000042">
    <property type="protein sequence ID" value="MBE9118292.1"/>
    <property type="molecule type" value="Genomic_DNA"/>
</dbReference>
<organism evidence="2 3">
    <name type="scientific">Lusitaniella coriacea LEGE 07157</name>
    <dbReference type="NCBI Taxonomy" id="945747"/>
    <lineage>
        <taxon>Bacteria</taxon>
        <taxon>Bacillati</taxon>
        <taxon>Cyanobacteriota</taxon>
        <taxon>Cyanophyceae</taxon>
        <taxon>Spirulinales</taxon>
        <taxon>Lusitaniellaceae</taxon>
        <taxon>Lusitaniella</taxon>
    </lineage>
</organism>
<reference evidence="2" key="1">
    <citation type="submission" date="2020-10" db="EMBL/GenBank/DDBJ databases">
        <authorList>
            <person name="Castelo-Branco R."/>
            <person name="Eusebio N."/>
            <person name="Adriana R."/>
            <person name="Vieira A."/>
            <person name="Brugerolle De Fraissinette N."/>
            <person name="Rezende De Castro R."/>
            <person name="Schneider M.P."/>
            <person name="Vasconcelos V."/>
            <person name="Leao P.N."/>
        </authorList>
    </citation>
    <scope>NUCLEOTIDE SEQUENCE</scope>
    <source>
        <strain evidence="2">LEGE 07157</strain>
    </source>
</reference>
<dbReference type="AlphaFoldDB" id="A0A8J7IVQ9"/>
<protein>
    <submittedName>
        <fullName evidence="2">Uncharacterized protein</fullName>
    </submittedName>
</protein>